<proteinExistence type="predicted"/>
<evidence type="ECO:0000313" key="2">
    <source>
        <dbReference type="EMBL" id="TVY17184.1"/>
    </source>
</evidence>
<organism evidence="2 3">
    <name type="scientific">Lachnellula arida</name>
    <dbReference type="NCBI Taxonomy" id="1316785"/>
    <lineage>
        <taxon>Eukaryota</taxon>
        <taxon>Fungi</taxon>
        <taxon>Dikarya</taxon>
        <taxon>Ascomycota</taxon>
        <taxon>Pezizomycotina</taxon>
        <taxon>Leotiomycetes</taxon>
        <taxon>Helotiales</taxon>
        <taxon>Lachnaceae</taxon>
        <taxon>Lachnellula</taxon>
    </lineage>
</organism>
<dbReference type="OrthoDB" id="410198at2759"/>
<dbReference type="Proteomes" id="UP000469559">
    <property type="component" value="Unassembled WGS sequence"/>
</dbReference>
<protein>
    <recommendedName>
        <fullName evidence="1">N-acetyltransferase domain-containing protein</fullName>
    </recommendedName>
</protein>
<keyword evidence="3" id="KW-1185">Reference proteome</keyword>
<gene>
    <name evidence="2" type="ORF">LARI1_G003840</name>
</gene>
<dbReference type="Pfam" id="PF00583">
    <property type="entry name" value="Acetyltransf_1"/>
    <property type="match status" value="1"/>
</dbReference>
<dbReference type="InterPro" id="IPR016181">
    <property type="entry name" value="Acyl_CoA_acyltransferase"/>
</dbReference>
<dbReference type="EMBL" id="QGMF01000281">
    <property type="protein sequence ID" value="TVY17184.1"/>
    <property type="molecule type" value="Genomic_DNA"/>
</dbReference>
<dbReference type="PROSITE" id="PS51186">
    <property type="entry name" value="GNAT"/>
    <property type="match status" value="1"/>
</dbReference>
<dbReference type="InterPro" id="IPR052523">
    <property type="entry name" value="Trichothecene_AcTrans"/>
</dbReference>
<dbReference type="AlphaFoldDB" id="A0A8T9BAX4"/>
<feature type="domain" description="N-acetyltransferase" evidence="1">
    <location>
        <begin position="105"/>
        <end position="260"/>
    </location>
</feature>
<dbReference type="PANTHER" id="PTHR42791">
    <property type="entry name" value="GNAT FAMILY ACETYLTRANSFERASE"/>
    <property type="match status" value="1"/>
</dbReference>
<name>A0A8T9BAX4_9HELO</name>
<dbReference type="Gene3D" id="3.40.630.30">
    <property type="match status" value="1"/>
</dbReference>
<evidence type="ECO:0000313" key="3">
    <source>
        <dbReference type="Proteomes" id="UP000469559"/>
    </source>
</evidence>
<sequence>MSDIQLNPDRLVPERLSPLRLKHIFEINTRLSTPLSLTMPLKLKEIDLEDFNTMTDHANIYPPEDDLVGPPTPICWLVTTPSEAQNRLDFHMTKQKERYLGDTSARYLKIIDEETGEIISMARWHWYPDGYSYTEGIHWETHNAVEGCPWPKGMNVELHNWILTRRDAAREHWQEKGQPCWILMHLVTRASQRGRGAASMLINWGVERARKDAVPAYLEAGVLAVPLYAKHGFRQVGDLLRFDLRGHGVDLDFVMAKMGFFPEVLAEVQAGKKIK</sequence>
<comment type="caution">
    <text evidence="2">The sequence shown here is derived from an EMBL/GenBank/DDBJ whole genome shotgun (WGS) entry which is preliminary data.</text>
</comment>
<dbReference type="GO" id="GO:0016747">
    <property type="term" value="F:acyltransferase activity, transferring groups other than amino-acyl groups"/>
    <property type="evidence" value="ECO:0007669"/>
    <property type="project" value="InterPro"/>
</dbReference>
<dbReference type="InterPro" id="IPR000182">
    <property type="entry name" value="GNAT_dom"/>
</dbReference>
<reference evidence="2 3" key="1">
    <citation type="submission" date="2018-05" db="EMBL/GenBank/DDBJ databases">
        <title>Whole genome sequencing for identification of molecular markers to develop diagnostic detection tools for the regulated plant pathogen Lachnellula willkommii.</title>
        <authorList>
            <person name="Giroux E."/>
            <person name="Bilodeau G."/>
        </authorList>
    </citation>
    <scope>NUCLEOTIDE SEQUENCE [LARGE SCALE GENOMIC DNA]</scope>
    <source>
        <strain evidence="2 3">CBS 203.66</strain>
    </source>
</reference>
<evidence type="ECO:0000259" key="1">
    <source>
        <dbReference type="PROSITE" id="PS51186"/>
    </source>
</evidence>
<accession>A0A8T9BAX4</accession>
<dbReference type="SUPFAM" id="SSF55729">
    <property type="entry name" value="Acyl-CoA N-acyltransferases (Nat)"/>
    <property type="match status" value="1"/>
</dbReference>
<dbReference type="PANTHER" id="PTHR42791:SF1">
    <property type="entry name" value="N-ACETYLTRANSFERASE DOMAIN-CONTAINING PROTEIN"/>
    <property type="match status" value="1"/>
</dbReference>